<feature type="transmembrane region" description="Helical" evidence="7">
    <location>
        <begin position="32"/>
        <end position="52"/>
    </location>
</feature>
<dbReference type="Gene3D" id="1.20.1250.20">
    <property type="entry name" value="MFS general substrate transporter like domains"/>
    <property type="match status" value="1"/>
</dbReference>
<feature type="transmembrane region" description="Helical" evidence="7">
    <location>
        <begin position="448"/>
        <end position="468"/>
    </location>
</feature>
<dbReference type="SUPFAM" id="SSF103473">
    <property type="entry name" value="MFS general substrate transporter"/>
    <property type="match status" value="1"/>
</dbReference>
<accession>A0A9P7J8Y5</accession>
<evidence type="ECO:0000313" key="9">
    <source>
        <dbReference type="EMBL" id="KAG1808739.1"/>
    </source>
</evidence>
<feature type="domain" description="Major facilitator superfamily (MFS) profile" evidence="8">
    <location>
        <begin position="33"/>
        <end position="475"/>
    </location>
</feature>
<dbReference type="EMBL" id="JABBWG010000037">
    <property type="protein sequence ID" value="KAG1808739.1"/>
    <property type="molecule type" value="Genomic_DNA"/>
</dbReference>
<keyword evidence="4 7" id="KW-1133">Transmembrane helix</keyword>
<dbReference type="RefSeq" id="XP_041188832.1">
    <property type="nucleotide sequence ID" value="XM_041336717.1"/>
</dbReference>
<keyword evidence="2" id="KW-0813">Transport</keyword>
<dbReference type="GO" id="GO:0022857">
    <property type="term" value="F:transmembrane transporter activity"/>
    <property type="evidence" value="ECO:0007669"/>
    <property type="project" value="InterPro"/>
</dbReference>
<dbReference type="GO" id="GO:0016020">
    <property type="term" value="C:membrane"/>
    <property type="evidence" value="ECO:0007669"/>
    <property type="project" value="UniProtKB-SubCell"/>
</dbReference>
<dbReference type="Proteomes" id="UP000807769">
    <property type="component" value="Unassembled WGS sequence"/>
</dbReference>
<name>A0A9P7J8Y5_9AGAM</name>
<feature type="transmembrane region" description="Helical" evidence="7">
    <location>
        <begin position="376"/>
        <end position="403"/>
    </location>
</feature>
<feature type="transmembrane region" description="Helical" evidence="7">
    <location>
        <begin position="72"/>
        <end position="92"/>
    </location>
</feature>
<dbReference type="InterPro" id="IPR011701">
    <property type="entry name" value="MFS"/>
</dbReference>
<dbReference type="OrthoDB" id="419616at2759"/>
<feature type="transmembrane region" description="Helical" evidence="7">
    <location>
        <begin position="424"/>
        <end position="442"/>
    </location>
</feature>
<proteinExistence type="predicted"/>
<dbReference type="InterPro" id="IPR020846">
    <property type="entry name" value="MFS_dom"/>
</dbReference>
<dbReference type="Pfam" id="PF07690">
    <property type="entry name" value="MFS_1"/>
    <property type="match status" value="1"/>
</dbReference>
<evidence type="ECO:0000256" key="2">
    <source>
        <dbReference type="ARBA" id="ARBA00022448"/>
    </source>
</evidence>
<dbReference type="InterPro" id="IPR036259">
    <property type="entry name" value="MFS_trans_sf"/>
</dbReference>
<feature type="region of interest" description="Disordered" evidence="6">
    <location>
        <begin position="1"/>
        <end position="24"/>
    </location>
</feature>
<dbReference type="PROSITE" id="PS50850">
    <property type="entry name" value="MFS"/>
    <property type="match status" value="1"/>
</dbReference>
<dbReference type="PANTHER" id="PTHR23504:SF15">
    <property type="entry name" value="MAJOR FACILITATOR SUPERFAMILY (MFS) PROFILE DOMAIN-CONTAINING PROTEIN"/>
    <property type="match status" value="1"/>
</dbReference>
<feature type="transmembrane region" description="Helical" evidence="7">
    <location>
        <begin position="348"/>
        <end position="370"/>
    </location>
</feature>
<comment type="caution">
    <text evidence="9">The sequence shown here is derived from an EMBL/GenBank/DDBJ whole genome shotgun (WGS) entry which is preliminary data.</text>
</comment>
<evidence type="ECO:0000256" key="7">
    <source>
        <dbReference type="SAM" id="Phobius"/>
    </source>
</evidence>
<keyword evidence="10" id="KW-1185">Reference proteome</keyword>
<evidence type="ECO:0000256" key="4">
    <source>
        <dbReference type="ARBA" id="ARBA00022989"/>
    </source>
</evidence>
<keyword evidence="3 7" id="KW-0812">Transmembrane</keyword>
<feature type="transmembrane region" description="Helical" evidence="7">
    <location>
        <begin position="206"/>
        <end position="227"/>
    </location>
</feature>
<evidence type="ECO:0000313" key="10">
    <source>
        <dbReference type="Proteomes" id="UP000807769"/>
    </source>
</evidence>
<evidence type="ECO:0000259" key="8">
    <source>
        <dbReference type="PROSITE" id="PS50850"/>
    </source>
</evidence>
<comment type="subcellular location">
    <subcellularLocation>
        <location evidence="1">Membrane</location>
        <topology evidence="1">Multi-pass membrane protein</topology>
    </subcellularLocation>
</comment>
<evidence type="ECO:0000256" key="5">
    <source>
        <dbReference type="ARBA" id="ARBA00023136"/>
    </source>
</evidence>
<feature type="transmembrane region" description="Helical" evidence="7">
    <location>
        <begin position="163"/>
        <end position="186"/>
    </location>
</feature>
<reference evidence="9" key="1">
    <citation type="journal article" date="2020" name="New Phytol.">
        <title>Comparative genomics reveals dynamic genome evolution in host specialist ectomycorrhizal fungi.</title>
        <authorList>
            <person name="Lofgren L.A."/>
            <person name="Nguyen N.H."/>
            <person name="Vilgalys R."/>
            <person name="Ruytinx J."/>
            <person name="Liao H.L."/>
            <person name="Branco S."/>
            <person name="Kuo A."/>
            <person name="LaButti K."/>
            <person name="Lipzen A."/>
            <person name="Andreopoulos W."/>
            <person name="Pangilinan J."/>
            <person name="Riley R."/>
            <person name="Hundley H."/>
            <person name="Na H."/>
            <person name="Barry K."/>
            <person name="Grigoriev I.V."/>
            <person name="Stajich J.E."/>
            <person name="Kennedy P.G."/>
        </authorList>
    </citation>
    <scope>NUCLEOTIDE SEQUENCE</scope>
    <source>
        <strain evidence="9">MN1</strain>
    </source>
</reference>
<gene>
    <name evidence="9" type="ORF">BJ212DRAFT_1382929</name>
</gene>
<evidence type="ECO:0000256" key="1">
    <source>
        <dbReference type="ARBA" id="ARBA00004141"/>
    </source>
</evidence>
<dbReference type="GeneID" id="64630734"/>
<feature type="transmembrane region" description="Helical" evidence="7">
    <location>
        <begin position="104"/>
        <end position="125"/>
    </location>
</feature>
<dbReference type="PANTHER" id="PTHR23504">
    <property type="entry name" value="MAJOR FACILITATOR SUPERFAMILY DOMAIN-CONTAINING PROTEIN 10"/>
    <property type="match status" value="1"/>
</dbReference>
<evidence type="ECO:0000256" key="6">
    <source>
        <dbReference type="SAM" id="MobiDB-lite"/>
    </source>
</evidence>
<sequence length="482" mass="53307">MSIFDVQDSETETSPLLDEAPQKKQKTPLPKLQIGILMLVLLAEPIASMSIYPYINQLIRELDITGGNDAAVGYYAGIIESLFFIAQSLTVLKWSRLSDRIGRKLVLMIGLFGMGLSILCFGLSTSFWTLVVSRSICGMLNGNSGVMRSMMGELTDSTNMAQGFALIPITWCFGSFFGFVMGGTLARPQDRWPNLFAGQFWAKYPYFLPCGIAASVVFVSFMLVFFLEETLATKRKRNIPSDTTGDQPLEEYRSNDSPSENMANVPLRSLLTRSIIIPLANQTFLSFLDISMFALMPLFYSTPTYLGGLGFAPPAIGSWLALFGVLDGLFQGLFFAKVVDRLGLKRTFYISTSCFIPIMIMFPVMSWLVFSRGVDYMVTNVLLCQLLLIVMWDMSLASIFMFVTASAPTKNVLGAVNGMGQMTASIAHAIGPMFATSIFAYSKDHNILSGHAVYVVLCIPAVGMLWLASYLPEELQNRDEHE</sequence>
<feature type="transmembrane region" description="Helical" evidence="7">
    <location>
        <begin position="316"/>
        <end position="336"/>
    </location>
</feature>
<feature type="region of interest" description="Disordered" evidence="6">
    <location>
        <begin position="238"/>
        <end position="260"/>
    </location>
</feature>
<keyword evidence="5 7" id="KW-0472">Membrane</keyword>
<dbReference type="AlphaFoldDB" id="A0A9P7J8Y5"/>
<organism evidence="9 10">
    <name type="scientific">Suillus subaureus</name>
    <dbReference type="NCBI Taxonomy" id="48587"/>
    <lineage>
        <taxon>Eukaryota</taxon>
        <taxon>Fungi</taxon>
        <taxon>Dikarya</taxon>
        <taxon>Basidiomycota</taxon>
        <taxon>Agaricomycotina</taxon>
        <taxon>Agaricomycetes</taxon>
        <taxon>Agaricomycetidae</taxon>
        <taxon>Boletales</taxon>
        <taxon>Suillineae</taxon>
        <taxon>Suillaceae</taxon>
        <taxon>Suillus</taxon>
    </lineage>
</organism>
<protein>
    <submittedName>
        <fullName evidence="9">MFS general substrate transporter</fullName>
    </submittedName>
</protein>
<evidence type="ECO:0000256" key="3">
    <source>
        <dbReference type="ARBA" id="ARBA00022692"/>
    </source>
</evidence>